<dbReference type="InterPro" id="IPR013154">
    <property type="entry name" value="ADH-like_N"/>
</dbReference>
<dbReference type="Pfam" id="PF00107">
    <property type="entry name" value="ADH_zinc_N"/>
    <property type="match status" value="1"/>
</dbReference>
<dbReference type="PANTHER" id="PTHR48106">
    <property type="entry name" value="QUINONE OXIDOREDUCTASE PIG3-RELATED"/>
    <property type="match status" value="1"/>
</dbReference>
<dbReference type="Gene3D" id="3.40.50.720">
    <property type="entry name" value="NAD(P)-binding Rossmann-like Domain"/>
    <property type="match status" value="1"/>
</dbReference>
<name>A0ABS4AE01_9PROT</name>
<gene>
    <name evidence="4" type="ORF">J8J14_10455</name>
</gene>
<proteinExistence type="predicted"/>
<dbReference type="NCBIfam" id="TIGR02824">
    <property type="entry name" value="quinone_pig3"/>
    <property type="match status" value="1"/>
</dbReference>
<comment type="caution">
    <text evidence="4">The sequence shown here is derived from an EMBL/GenBank/DDBJ whole genome shotgun (WGS) entry which is preliminary data.</text>
</comment>
<dbReference type="Pfam" id="PF08240">
    <property type="entry name" value="ADH_N"/>
    <property type="match status" value="1"/>
</dbReference>
<evidence type="ECO:0000256" key="1">
    <source>
        <dbReference type="ARBA" id="ARBA00022857"/>
    </source>
</evidence>
<dbReference type="InterPro" id="IPR036291">
    <property type="entry name" value="NAD(P)-bd_dom_sf"/>
</dbReference>
<dbReference type="PANTHER" id="PTHR48106:SF8">
    <property type="entry name" value="OS02G0805600 PROTEIN"/>
    <property type="match status" value="1"/>
</dbReference>
<keyword evidence="2" id="KW-0560">Oxidoreductase</keyword>
<dbReference type="InterPro" id="IPR014189">
    <property type="entry name" value="Quinone_OxRdtase_PIG3"/>
</dbReference>
<evidence type="ECO:0000259" key="3">
    <source>
        <dbReference type="SMART" id="SM00829"/>
    </source>
</evidence>
<dbReference type="SUPFAM" id="SSF50129">
    <property type="entry name" value="GroES-like"/>
    <property type="match status" value="1"/>
</dbReference>
<accession>A0ABS4AE01</accession>
<dbReference type="EMBL" id="JAGIZB010000008">
    <property type="protein sequence ID" value="MBP0445201.1"/>
    <property type="molecule type" value="Genomic_DNA"/>
</dbReference>
<organism evidence="4 5">
    <name type="scientific">Pararoseomonas baculiformis</name>
    <dbReference type="NCBI Taxonomy" id="2820812"/>
    <lineage>
        <taxon>Bacteria</taxon>
        <taxon>Pseudomonadati</taxon>
        <taxon>Pseudomonadota</taxon>
        <taxon>Alphaproteobacteria</taxon>
        <taxon>Acetobacterales</taxon>
        <taxon>Acetobacteraceae</taxon>
        <taxon>Pararoseomonas</taxon>
    </lineage>
</organism>
<evidence type="ECO:0000256" key="2">
    <source>
        <dbReference type="ARBA" id="ARBA00023002"/>
    </source>
</evidence>
<keyword evidence="1" id="KW-0521">NADP</keyword>
<dbReference type="InterPro" id="IPR013149">
    <property type="entry name" value="ADH-like_C"/>
</dbReference>
<keyword evidence="5" id="KW-1185">Reference proteome</keyword>
<evidence type="ECO:0000313" key="5">
    <source>
        <dbReference type="Proteomes" id="UP000681594"/>
    </source>
</evidence>
<protein>
    <submittedName>
        <fullName evidence="4">NAD(P)H-quinone oxidoreductase</fullName>
    </submittedName>
</protein>
<sequence length="334" mass="35225">MPQLPETMTYVAHGQGGGPEVLVPANGPVPRPAADEVLIRVMAAGVNRPDVQQRKGLYPPPKGASAVIGLEVAGEVVATGAEVTRYRAGDRVCALTNGGAYAEFAAAPAAQCLPWPEGYDAVRAAALPETYFTVWANLFGHGRLARGETVLVHGGTSGIGSTALQLAREFGAQAYATAGSPEKVKACLDFGAEEAFDYKTQDFAEEMKRATGGKGADVVLDMVGAAYFQRNLRVLGMDGRLVIIATMSGNEVEKADIRPIMLKRLVVTGSTMRPRSTAEKGEIAQALESRVWPVLSAGRCGPHVHATFPLHQAAEAHRLMESSAHIGKIVLTLG</sequence>
<dbReference type="InterPro" id="IPR020843">
    <property type="entry name" value="ER"/>
</dbReference>
<dbReference type="RefSeq" id="WP_209379444.1">
    <property type="nucleotide sequence ID" value="NZ_JAGIZB010000008.1"/>
</dbReference>
<dbReference type="Proteomes" id="UP000681594">
    <property type="component" value="Unassembled WGS sequence"/>
</dbReference>
<dbReference type="Gene3D" id="3.90.180.10">
    <property type="entry name" value="Medium-chain alcohol dehydrogenases, catalytic domain"/>
    <property type="match status" value="1"/>
</dbReference>
<feature type="domain" description="Enoyl reductase (ER)" evidence="3">
    <location>
        <begin position="17"/>
        <end position="331"/>
    </location>
</feature>
<evidence type="ECO:0000313" key="4">
    <source>
        <dbReference type="EMBL" id="MBP0445201.1"/>
    </source>
</evidence>
<dbReference type="SMART" id="SM00829">
    <property type="entry name" value="PKS_ER"/>
    <property type="match status" value="1"/>
</dbReference>
<dbReference type="CDD" id="cd05276">
    <property type="entry name" value="p53_inducible_oxidoreductase"/>
    <property type="match status" value="1"/>
</dbReference>
<dbReference type="InterPro" id="IPR011032">
    <property type="entry name" value="GroES-like_sf"/>
</dbReference>
<reference evidence="4 5" key="1">
    <citation type="submission" date="2021-03" db="EMBL/GenBank/DDBJ databases">
        <authorList>
            <person name="So Y."/>
        </authorList>
    </citation>
    <scope>NUCLEOTIDE SEQUENCE [LARGE SCALE GENOMIC DNA]</scope>
    <source>
        <strain evidence="4 5">SSH11</strain>
    </source>
</reference>
<dbReference type="SUPFAM" id="SSF51735">
    <property type="entry name" value="NAD(P)-binding Rossmann-fold domains"/>
    <property type="match status" value="1"/>
</dbReference>